<evidence type="ECO:0000313" key="2">
    <source>
        <dbReference type="EMBL" id="OJJ29604.1"/>
    </source>
</evidence>
<gene>
    <name evidence="2" type="ORF">ASPWEDRAFT_177854</name>
</gene>
<dbReference type="Proteomes" id="UP000184383">
    <property type="component" value="Unassembled WGS sequence"/>
</dbReference>
<keyword evidence="3" id="KW-1185">Reference proteome</keyword>
<feature type="compositionally biased region" description="Polar residues" evidence="1">
    <location>
        <begin position="18"/>
        <end position="47"/>
    </location>
</feature>
<evidence type="ECO:0000256" key="1">
    <source>
        <dbReference type="SAM" id="MobiDB-lite"/>
    </source>
</evidence>
<dbReference type="GeneID" id="63747576"/>
<feature type="compositionally biased region" description="Basic and acidic residues" evidence="1">
    <location>
        <begin position="61"/>
        <end position="70"/>
    </location>
</feature>
<feature type="compositionally biased region" description="Polar residues" evidence="1">
    <location>
        <begin position="80"/>
        <end position="91"/>
    </location>
</feature>
<organism evidence="2 3">
    <name type="scientific">Aspergillus wentii DTO 134E9</name>
    <dbReference type="NCBI Taxonomy" id="1073089"/>
    <lineage>
        <taxon>Eukaryota</taxon>
        <taxon>Fungi</taxon>
        <taxon>Dikarya</taxon>
        <taxon>Ascomycota</taxon>
        <taxon>Pezizomycotina</taxon>
        <taxon>Eurotiomycetes</taxon>
        <taxon>Eurotiomycetidae</taxon>
        <taxon>Eurotiales</taxon>
        <taxon>Aspergillaceae</taxon>
        <taxon>Aspergillus</taxon>
        <taxon>Aspergillus subgen. Cremei</taxon>
    </lineage>
</organism>
<dbReference type="VEuPathDB" id="FungiDB:ASPWEDRAFT_177854"/>
<evidence type="ECO:0000313" key="3">
    <source>
        <dbReference type="Proteomes" id="UP000184383"/>
    </source>
</evidence>
<feature type="region of interest" description="Disordered" evidence="1">
    <location>
        <begin position="1"/>
        <end position="116"/>
    </location>
</feature>
<dbReference type="RefSeq" id="XP_040683281.1">
    <property type="nucleotide sequence ID" value="XM_040831728.1"/>
</dbReference>
<name>A0A1L9R3X2_ASPWE</name>
<dbReference type="EMBL" id="KV878220">
    <property type="protein sequence ID" value="OJJ29604.1"/>
    <property type="molecule type" value="Genomic_DNA"/>
</dbReference>
<sequence length="198" mass="21331">MAAESLARSSIPALGSVTRAQTEFSQDGEVSNQTENQCSISNESPVNLKNDDGPAANKKIQVNDKMDLDPRPAPPKVSVEESSTTNAQSSKRAAHPVDEGRGAPKPISEYPNTIHKAPKFTDTAKYIPGKTTRDDGEICGYQAIEAKKGPVRYCFAVMTVSEGLLRGGLRPSAEVVQDVRNSYLQSKAVTKGWRRPSG</sequence>
<dbReference type="AlphaFoldDB" id="A0A1L9R3X2"/>
<protein>
    <submittedName>
        <fullName evidence="2">Uncharacterized protein</fullName>
    </submittedName>
</protein>
<proteinExistence type="predicted"/>
<accession>A0A1L9R3X2</accession>
<reference evidence="3" key="1">
    <citation type="journal article" date="2017" name="Genome Biol.">
        <title>Comparative genomics reveals high biological diversity and specific adaptations in the industrially and medically important fungal genus Aspergillus.</title>
        <authorList>
            <person name="de Vries R.P."/>
            <person name="Riley R."/>
            <person name="Wiebenga A."/>
            <person name="Aguilar-Osorio G."/>
            <person name="Amillis S."/>
            <person name="Uchima C.A."/>
            <person name="Anderluh G."/>
            <person name="Asadollahi M."/>
            <person name="Askin M."/>
            <person name="Barry K."/>
            <person name="Battaglia E."/>
            <person name="Bayram O."/>
            <person name="Benocci T."/>
            <person name="Braus-Stromeyer S.A."/>
            <person name="Caldana C."/>
            <person name="Canovas D."/>
            <person name="Cerqueira G.C."/>
            <person name="Chen F."/>
            <person name="Chen W."/>
            <person name="Choi C."/>
            <person name="Clum A."/>
            <person name="Dos Santos R.A."/>
            <person name="Damasio A.R."/>
            <person name="Diallinas G."/>
            <person name="Emri T."/>
            <person name="Fekete E."/>
            <person name="Flipphi M."/>
            <person name="Freyberg S."/>
            <person name="Gallo A."/>
            <person name="Gournas C."/>
            <person name="Habgood R."/>
            <person name="Hainaut M."/>
            <person name="Harispe M.L."/>
            <person name="Henrissat B."/>
            <person name="Hilden K.S."/>
            <person name="Hope R."/>
            <person name="Hossain A."/>
            <person name="Karabika E."/>
            <person name="Karaffa L."/>
            <person name="Karanyi Z."/>
            <person name="Krasevec N."/>
            <person name="Kuo A."/>
            <person name="Kusch H."/>
            <person name="LaButti K."/>
            <person name="Lagendijk E.L."/>
            <person name="Lapidus A."/>
            <person name="Levasseur A."/>
            <person name="Lindquist E."/>
            <person name="Lipzen A."/>
            <person name="Logrieco A.F."/>
            <person name="MacCabe A."/>
            <person name="Maekelae M.R."/>
            <person name="Malavazi I."/>
            <person name="Melin P."/>
            <person name="Meyer V."/>
            <person name="Mielnichuk N."/>
            <person name="Miskei M."/>
            <person name="Molnar A.P."/>
            <person name="Mule G."/>
            <person name="Ngan C.Y."/>
            <person name="Orejas M."/>
            <person name="Orosz E."/>
            <person name="Ouedraogo J.P."/>
            <person name="Overkamp K.M."/>
            <person name="Park H.-S."/>
            <person name="Perrone G."/>
            <person name="Piumi F."/>
            <person name="Punt P.J."/>
            <person name="Ram A.F."/>
            <person name="Ramon A."/>
            <person name="Rauscher S."/>
            <person name="Record E."/>
            <person name="Riano-Pachon D.M."/>
            <person name="Robert V."/>
            <person name="Roehrig J."/>
            <person name="Ruller R."/>
            <person name="Salamov A."/>
            <person name="Salih N.S."/>
            <person name="Samson R.A."/>
            <person name="Sandor E."/>
            <person name="Sanguinetti M."/>
            <person name="Schuetze T."/>
            <person name="Sepcic K."/>
            <person name="Shelest E."/>
            <person name="Sherlock G."/>
            <person name="Sophianopoulou V."/>
            <person name="Squina F.M."/>
            <person name="Sun H."/>
            <person name="Susca A."/>
            <person name="Todd R.B."/>
            <person name="Tsang A."/>
            <person name="Unkles S.E."/>
            <person name="van de Wiele N."/>
            <person name="van Rossen-Uffink D."/>
            <person name="Oliveira J.V."/>
            <person name="Vesth T.C."/>
            <person name="Visser J."/>
            <person name="Yu J.-H."/>
            <person name="Zhou M."/>
            <person name="Andersen M.R."/>
            <person name="Archer D.B."/>
            <person name="Baker S.E."/>
            <person name="Benoit I."/>
            <person name="Brakhage A.A."/>
            <person name="Braus G.H."/>
            <person name="Fischer R."/>
            <person name="Frisvad J.C."/>
            <person name="Goldman G.H."/>
            <person name="Houbraken J."/>
            <person name="Oakley B."/>
            <person name="Pocsi I."/>
            <person name="Scazzocchio C."/>
            <person name="Seiboth B."/>
            <person name="vanKuyk P.A."/>
            <person name="Wortman J."/>
            <person name="Dyer P.S."/>
            <person name="Grigoriev I.V."/>
        </authorList>
    </citation>
    <scope>NUCLEOTIDE SEQUENCE [LARGE SCALE GENOMIC DNA]</scope>
    <source>
        <strain evidence="3">DTO 134E9</strain>
    </source>
</reference>